<organism evidence="10 11">
    <name type="scientific">Xylanibacter brevis</name>
    <dbReference type="NCBI Taxonomy" id="83231"/>
    <lineage>
        <taxon>Bacteria</taxon>
        <taxon>Pseudomonadati</taxon>
        <taxon>Bacteroidota</taxon>
        <taxon>Bacteroidia</taxon>
        <taxon>Bacteroidales</taxon>
        <taxon>Prevotellaceae</taxon>
        <taxon>Xylanibacter</taxon>
    </lineage>
</organism>
<evidence type="ECO:0000256" key="3">
    <source>
        <dbReference type="ARBA" id="ARBA00022692"/>
    </source>
</evidence>
<gene>
    <name evidence="10" type="ORF">I6E12_02080</name>
</gene>
<evidence type="ECO:0000256" key="1">
    <source>
        <dbReference type="ARBA" id="ARBA00004162"/>
    </source>
</evidence>
<dbReference type="InterPro" id="IPR052027">
    <property type="entry name" value="PspC"/>
</dbReference>
<keyword evidence="4 7" id="KW-1133">Transmembrane helix</keyword>
<sequence length="591" mass="66989">MKKNITINLCGRLFQIDEDAYELLQHYIESLRHSFGKSEGGDEIVDDIEARIAELFTELREQGNEAITIDHVKAIISRIGEPEQLTENEESDKSDKAHKFDSFNSAAQGVYDNVRKRTCGKKLFRNPNDKMVAGVLSGLAKYTDTDPVIWRLLTVLFSAFYGVGIIIYIVLAIILPEARTPEQLLQMEGKAVTPQHLADIVVDKDQSTTQKPNLFRSLFAIILKILFGFFVGIASIVAIILFCGFLFALVVLVSALTFPVNSYMPFSLQAMGLAELYETNPMILIIFVFSLFMMLLIPIYAIVHMLLSLSKKVQPMGIAQRIAWILLWIVALCSIIPCSISMAKFRHEQRTKEYFHTHIYQDVLMDDNDMDFMRHGEWNLIKAEDCAHYTAHGEYFDGNKSVRYLDTYNDECRAIYQVERKQAVEPGIYRLDCIARAEGPGSFVYAIGDSKMLTSIPAYGNRGGELAAQIKKELSHMLASDSLNDVGIDESTKEVDIKGMKFVLTDLHQDNKKKLKRICKGYGWSIVSIDNIVVTGDSITYGVSTDEGFTGHPYRAKWFSATDFKLTRTGDLPHIKNDKTRHPRIKRNKRR</sequence>
<comment type="caution">
    <text evidence="10">The sequence shown here is derived from an EMBL/GenBank/DDBJ whole genome shotgun (WGS) entry which is preliminary data.</text>
</comment>
<reference evidence="10 11" key="1">
    <citation type="submission" date="2020-12" db="EMBL/GenBank/DDBJ databases">
        <title>Whole genome sequences of gut porcine anaerobes.</title>
        <authorList>
            <person name="Kubasova T."/>
            <person name="Jahodarova E."/>
            <person name="Rychlik I."/>
        </authorList>
    </citation>
    <scope>NUCLEOTIDE SEQUENCE [LARGE SCALE GENOMIC DNA]</scope>
    <source>
        <strain evidence="10 11">An925</strain>
    </source>
</reference>
<evidence type="ECO:0000313" key="11">
    <source>
        <dbReference type="Proteomes" id="UP001200470"/>
    </source>
</evidence>
<feature type="transmembrane region" description="Helical" evidence="7">
    <location>
        <begin position="322"/>
        <end position="343"/>
    </location>
</feature>
<keyword evidence="2" id="KW-1003">Cell membrane</keyword>
<feature type="domain" description="PspC-related transmembrane region" evidence="9">
    <location>
        <begin position="213"/>
        <end position="344"/>
    </location>
</feature>
<evidence type="ECO:0000259" key="8">
    <source>
        <dbReference type="Pfam" id="PF04024"/>
    </source>
</evidence>
<dbReference type="PANTHER" id="PTHR33885:SF3">
    <property type="entry name" value="PHAGE SHOCK PROTEIN C"/>
    <property type="match status" value="1"/>
</dbReference>
<dbReference type="InterPro" id="IPR054321">
    <property type="entry name" value="PspC-rel_TM"/>
</dbReference>
<evidence type="ECO:0000256" key="5">
    <source>
        <dbReference type="ARBA" id="ARBA00023136"/>
    </source>
</evidence>
<evidence type="ECO:0000256" key="4">
    <source>
        <dbReference type="ARBA" id="ARBA00022989"/>
    </source>
</evidence>
<dbReference type="Proteomes" id="UP001200470">
    <property type="component" value="Unassembled WGS sequence"/>
</dbReference>
<evidence type="ECO:0000256" key="6">
    <source>
        <dbReference type="SAM" id="MobiDB-lite"/>
    </source>
</evidence>
<evidence type="ECO:0000259" key="9">
    <source>
        <dbReference type="Pfam" id="PF22571"/>
    </source>
</evidence>
<feature type="transmembrane region" description="Helical" evidence="7">
    <location>
        <begin position="282"/>
        <end position="302"/>
    </location>
</feature>
<proteinExistence type="predicted"/>
<comment type="subcellular location">
    <subcellularLocation>
        <location evidence="1">Cell membrane</location>
        <topology evidence="1">Single-pass membrane protein</topology>
    </subcellularLocation>
</comment>
<keyword evidence="11" id="KW-1185">Reference proteome</keyword>
<feature type="transmembrane region" description="Helical" evidence="7">
    <location>
        <begin position="239"/>
        <end position="261"/>
    </location>
</feature>
<feature type="transmembrane region" description="Helical" evidence="7">
    <location>
        <begin position="214"/>
        <end position="233"/>
    </location>
</feature>
<evidence type="ECO:0000313" key="10">
    <source>
        <dbReference type="EMBL" id="MCF2562907.1"/>
    </source>
</evidence>
<evidence type="ECO:0000256" key="7">
    <source>
        <dbReference type="SAM" id="Phobius"/>
    </source>
</evidence>
<name>A0ABS9CF19_9BACT</name>
<feature type="region of interest" description="Disordered" evidence="6">
    <location>
        <begin position="572"/>
        <end position="591"/>
    </location>
</feature>
<dbReference type="Pfam" id="PF04024">
    <property type="entry name" value="PspC"/>
    <property type="match status" value="1"/>
</dbReference>
<evidence type="ECO:0000256" key="2">
    <source>
        <dbReference type="ARBA" id="ARBA00022475"/>
    </source>
</evidence>
<feature type="compositionally biased region" description="Basic residues" evidence="6">
    <location>
        <begin position="581"/>
        <end position="591"/>
    </location>
</feature>
<dbReference type="Pfam" id="PF22571">
    <property type="entry name" value="LiaI-LiaF-TM_PspC"/>
    <property type="match status" value="1"/>
</dbReference>
<keyword evidence="5 7" id="KW-0472">Membrane</keyword>
<keyword evidence="3 7" id="KW-0812">Transmembrane</keyword>
<feature type="domain" description="Phage shock protein PspC N-terminal" evidence="8">
    <location>
        <begin position="121"/>
        <end position="178"/>
    </location>
</feature>
<dbReference type="RefSeq" id="WP_301637415.1">
    <property type="nucleotide sequence ID" value="NZ_JADYTN010000003.1"/>
</dbReference>
<accession>A0ABS9CF19</accession>
<protein>
    <submittedName>
        <fullName evidence="10">PspC domain-containing protein</fullName>
    </submittedName>
</protein>
<feature type="transmembrane region" description="Helical" evidence="7">
    <location>
        <begin position="148"/>
        <end position="175"/>
    </location>
</feature>
<dbReference type="PANTHER" id="PTHR33885">
    <property type="entry name" value="PHAGE SHOCK PROTEIN C"/>
    <property type="match status" value="1"/>
</dbReference>
<dbReference type="EMBL" id="JADYTN010000003">
    <property type="protein sequence ID" value="MCF2562907.1"/>
    <property type="molecule type" value="Genomic_DNA"/>
</dbReference>
<dbReference type="InterPro" id="IPR007168">
    <property type="entry name" value="Phageshock_PspC_N"/>
</dbReference>